<gene>
    <name evidence="2" type="ORF">RRG08_001939</name>
</gene>
<sequence>MIVTTVTEETIRVIPSLSPGAEFSTCQHLPFVFFFITTITTFFSIYYLVTGPVQVQVGRGRQSGPRRQRRCVLTVAPKKACFCLDESHEVNQVAVESSQYACQRWLGTDCFVNAQECDFRSRPQLERCRHHPKRVCIRPHSPLFVYQGLSLGQ</sequence>
<organism evidence="2 3">
    <name type="scientific">Elysia crispata</name>
    <name type="common">lettuce slug</name>
    <dbReference type="NCBI Taxonomy" id="231223"/>
    <lineage>
        <taxon>Eukaryota</taxon>
        <taxon>Metazoa</taxon>
        <taxon>Spiralia</taxon>
        <taxon>Lophotrochozoa</taxon>
        <taxon>Mollusca</taxon>
        <taxon>Gastropoda</taxon>
        <taxon>Heterobranchia</taxon>
        <taxon>Euthyneura</taxon>
        <taxon>Panpulmonata</taxon>
        <taxon>Sacoglossa</taxon>
        <taxon>Placobranchoidea</taxon>
        <taxon>Plakobranchidae</taxon>
        <taxon>Elysia</taxon>
    </lineage>
</organism>
<protein>
    <submittedName>
        <fullName evidence="2">Uncharacterized protein</fullName>
    </submittedName>
</protein>
<reference evidence="2" key="1">
    <citation type="journal article" date="2023" name="G3 (Bethesda)">
        <title>A reference genome for the long-term kleptoplast-retaining sea slug Elysia crispata morphotype clarki.</title>
        <authorList>
            <person name="Eastman K.E."/>
            <person name="Pendleton A.L."/>
            <person name="Shaikh M.A."/>
            <person name="Suttiyut T."/>
            <person name="Ogas R."/>
            <person name="Tomko P."/>
            <person name="Gavelis G."/>
            <person name="Widhalm J.R."/>
            <person name="Wisecaver J.H."/>
        </authorList>
    </citation>
    <scope>NUCLEOTIDE SEQUENCE</scope>
    <source>
        <strain evidence="2">ECLA1</strain>
    </source>
</reference>
<dbReference type="AlphaFoldDB" id="A0AAE1BBX3"/>
<keyword evidence="1" id="KW-0812">Transmembrane</keyword>
<comment type="caution">
    <text evidence="2">The sequence shown here is derived from an EMBL/GenBank/DDBJ whole genome shotgun (WGS) entry which is preliminary data.</text>
</comment>
<feature type="transmembrane region" description="Helical" evidence="1">
    <location>
        <begin position="29"/>
        <end position="49"/>
    </location>
</feature>
<name>A0AAE1BBX3_9GAST</name>
<dbReference type="EMBL" id="JAWDGP010000218">
    <property type="protein sequence ID" value="KAK3802676.1"/>
    <property type="molecule type" value="Genomic_DNA"/>
</dbReference>
<evidence type="ECO:0000313" key="2">
    <source>
        <dbReference type="EMBL" id="KAK3802676.1"/>
    </source>
</evidence>
<keyword evidence="1" id="KW-0472">Membrane</keyword>
<accession>A0AAE1BBX3</accession>
<proteinExistence type="predicted"/>
<keyword evidence="3" id="KW-1185">Reference proteome</keyword>
<dbReference type="Proteomes" id="UP001283361">
    <property type="component" value="Unassembled WGS sequence"/>
</dbReference>
<evidence type="ECO:0000313" key="3">
    <source>
        <dbReference type="Proteomes" id="UP001283361"/>
    </source>
</evidence>
<evidence type="ECO:0000256" key="1">
    <source>
        <dbReference type="SAM" id="Phobius"/>
    </source>
</evidence>
<keyword evidence="1" id="KW-1133">Transmembrane helix</keyword>